<dbReference type="Proteomes" id="UP001491310">
    <property type="component" value="Unassembled WGS sequence"/>
</dbReference>
<feature type="compositionally biased region" description="Low complexity" evidence="1">
    <location>
        <begin position="386"/>
        <end position="396"/>
    </location>
</feature>
<dbReference type="EMBL" id="JALJOT010000014">
    <property type="protein sequence ID" value="KAK9903565.1"/>
    <property type="molecule type" value="Genomic_DNA"/>
</dbReference>
<evidence type="ECO:0000256" key="1">
    <source>
        <dbReference type="SAM" id="MobiDB-lite"/>
    </source>
</evidence>
<keyword evidence="4" id="KW-1185">Reference proteome</keyword>
<dbReference type="InterPro" id="IPR052636">
    <property type="entry name" value="UDP-D-xylose:L-fucose_XylT"/>
</dbReference>
<reference evidence="3 4" key="1">
    <citation type="journal article" date="2024" name="Nat. Commun.">
        <title>Phylogenomics reveals the evolutionary origins of lichenization in chlorophyte algae.</title>
        <authorList>
            <person name="Puginier C."/>
            <person name="Libourel C."/>
            <person name="Otte J."/>
            <person name="Skaloud P."/>
            <person name="Haon M."/>
            <person name="Grisel S."/>
            <person name="Petersen M."/>
            <person name="Berrin J.G."/>
            <person name="Delaux P.M."/>
            <person name="Dal Grande F."/>
            <person name="Keller J."/>
        </authorList>
    </citation>
    <scope>NUCLEOTIDE SEQUENCE [LARGE SCALE GENOMIC DNA]</scope>
    <source>
        <strain evidence="3 4">SAG 216-7</strain>
    </source>
</reference>
<evidence type="ECO:0000313" key="3">
    <source>
        <dbReference type="EMBL" id="KAK9903565.1"/>
    </source>
</evidence>
<comment type="caution">
    <text evidence="3">The sequence shown here is derived from an EMBL/GenBank/DDBJ whole genome shotgun (WGS) entry which is preliminary data.</text>
</comment>
<gene>
    <name evidence="3" type="ORF">WJX75_009012</name>
</gene>
<protein>
    <recommendedName>
        <fullName evidence="2">Nucleotide-diphospho-sugar transferase domain-containing protein</fullName>
    </recommendedName>
</protein>
<dbReference type="Pfam" id="PF03407">
    <property type="entry name" value="Nucleotid_trans"/>
    <property type="match status" value="1"/>
</dbReference>
<dbReference type="InterPro" id="IPR005069">
    <property type="entry name" value="Nucl-diP-sugar_transferase"/>
</dbReference>
<proteinExistence type="predicted"/>
<dbReference type="PANTHER" id="PTHR47032:SF1">
    <property type="entry name" value="UDP-D-XYLOSE:L-FUCOSE ALPHA-1,3-D-XYLOSYLTRANSFERASE-RELATED"/>
    <property type="match status" value="1"/>
</dbReference>
<name>A0ABR2YEI8_9CHLO</name>
<organism evidence="3 4">
    <name type="scientific">Coccomyxa subellipsoidea</name>
    <dbReference type="NCBI Taxonomy" id="248742"/>
    <lineage>
        <taxon>Eukaryota</taxon>
        <taxon>Viridiplantae</taxon>
        <taxon>Chlorophyta</taxon>
        <taxon>core chlorophytes</taxon>
        <taxon>Trebouxiophyceae</taxon>
        <taxon>Trebouxiophyceae incertae sedis</taxon>
        <taxon>Coccomyxaceae</taxon>
        <taxon>Coccomyxa</taxon>
    </lineage>
</organism>
<dbReference type="PANTHER" id="PTHR47032">
    <property type="entry name" value="UDP-D-XYLOSE:L-FUCOSE ALPHA-1,3-D-XYLOSYLTRANSFERASE-RELATED"/>
    <property type="match status" value="1"/>
</dbReference>
<feature type="region of interest" description="Disordered" evidence="1">
    <location>
        <begin position="377"/>
        <end position="396"/>
    </location>
</feature>
<feature type="domain" description="Nucleotide-diphospho-sugar transferase" evidence="2">
    <location>
        <begin position="137"/>
        <end position="348"/>
    </location>
</feature>
<evidence type="ECO:0000259" key="2">
    <source>
        <dbReference type="Pfam" id="PF03407"/>
    </source>
</evidence>
<sequence>MFLGFMIVSRIQHHLEEESTAHIKSPGARVNQEERPSLIRIEQGSEQPHNEKTARTDQGIGRIMYASKMTAGFVTVLLLLLASTDGRPVDWAQQGSPLLQERVTAVAVDNKVILTQTSCGYLEFAVNWITHVEALGITNWLTIAEDETALKFLEERYPGHALPASTFTNQALSDGNALYEWGSAAFTKVACARPTYLQLVLDLGYEVLWSDMDSVWLKDFFSLAPQGLDYVGVDDSEIENEQETENACTGLMYFRPTVRAQQLLHDWHNMCIELNQNNQGAFNRVFSGTGAQRHMDYYIMPKQLYPHGALIELVDYKRAEPHASASGLDPAWVHANYRVGHSAKREFLRDRLVWKADEASASFPTCSTAADGIMPIPVEEEPAPQPEQFEQEQPLL</sequence>
<evidence type="ECO:0000313" key="4">
    <source>
        <dbReference type="Proteomes" id="UP001491310"/>
    </source>
</evidence>
<accession>A0ABR2YEI8</accession>